<feature type="region of interest" description="Disordered" evidence="5">
    <location>
        <begin position="1"/>
        <end position="26"/>
    </location>
</feature>
<dbReference type="FunFam" id="1.10.472.10:FF:000123">
    <property type="entry name" value="Cyclin-Y-like protein 2"/>
    <property type="match status" value="1"/>
</dbReference>
<keyword evidence="8" id="KW-1185">Reference proteome</keyword>
<evidence type="ECO:0000256" key="3">
    <source>
        <dbReference type="ARBA" id="ARBA00070704"/>
    </source>
</evidence>
<dbReference type="CDD" id="cd20540">
    <property type="entry name" value="CYCLIN_CCNY_like"/>
    <property type="match status" value="1"/>
</dbReference>
<name>A0A3Q2YVR8_HIPCM</name>
<dbReference type="InterPro" id="IPR012399">
    <property type="entry name" value="Cyclin_Y"/>
</dbReference>
<evidence type="ECO:0000313" key="8">
    <source>
        <dbReference type="Proteomes" id="UP000264820"/>
    </source>
</evidence>
<sequence length="337" mass="38975">MGSTTSCCVPATPKVHSRLEEDRAEPELNLPQEERFQNNLQHISDIENMDELDLMLSPADHPQSCTMFLTKSMNDGKVICFQKFHVHLTNYTIRWKYSSCSTIFLDENTVSRPHLKYTIKCVALAIYYHIKNRDDNETPLLDIFDERLHPLSVPADCNHRDPEPRQVYRFIRTLFCAAQLRSECAIVMLVYLERLLTYAEVSMSPATWRRMVLGAALLASKVWDDHAVWNVDYCHILKDMTVVDMNRLERHFLELVQFNINVPSSVYVKYYFDLRSLSEANDLSIPLEALSHHKAQKLEAISRLSDVTFKDARRASRKRSASVDHLDGDVWVPAILS</sequence>
<dbReference type="Pfam" id="PF00134">
    <property type="entry name" value="Cyclin_N"/>
    <property type="match status" value="1"/>
</dbReference>
<protein>
    <recommendedName>
        <fullName evidence="3">Cyclin-Y-like protein 2</fullName>
    </recommendedName>
</protein>
<organism evidence="7 8">
    <name type="scientific">Hippocampus comes</name>
    <name type="common">Tiger tail seahorse</name>
    <dbReference type="NCBI Taxonomy" id="109280"/>
    <lineage>
        <taxon>Eukaryota</taxon>
        <taxon>Metazoa</taxon>
        <taxon>Chordata</taxon>
        <taxon>Craniata</taxon>
        <taxon>Vertebrata</taxon>
        <taxon>Euteleostomi</taxon>
        <taxon>Actinopterygii</taxon>
        <taxon>Neopterygii</taxon>
        <taxon>Teleostei</taxon>
        <taxon>Neoteleostei</taxon>
        <taxon>Acanthomorphata</taxon>
        <taxon>Syngnathiaria</taxon>
        <taxon>Syngnathiformes</taxon>
        <taxon>Syngnathoidei</taxon>
        <taxon>Syngnathidae</taxon>
        <taxon>Hippocampus</taxon>
    </lineage>
</organism>
<proteinExistence type="inferred from homology"/>
<dbReference type="SMART" id="SM00385">
    <property type="entry name" value="CYCLIN"/>
    <property type="match status" value="1"/>
</dbReference>
<dbReference type="PANTHER" id="PTHR14248">
    <property type="entry name" value="CYCLIN Y, ISOFORM A"/>
    <property type="match status" value="1"/>
</dbReference>
<dbReference type="InterPro" id="IPR013763">
    <property type="entry name" value="Cyclin-like_dom"/>
</dbReference>
<feature type="domain" description="Cyclin-like" evidence="6">
    <location>
        <begin position="169"/>
        <end position="254"/>
    </location>
</feature>
<evidence type="ECO:0000256" key="5">
    <source>
        <dbReference type="SAM" id="MobiDB-lite"/>
    </source>
</evidence>
<dbReference type="STRING" id="109280.ENSHCOP00000023080"/>
<comment type="similarity">
    <text evidence="1">Belongs to the cyclin family. Cyclin Y subfamily.</text>
</comment>
<dbReference type="GO" id="GO:0019901">
    <property type="term" value="F:protein kinase binding"/>
    <property type="evidence" value="ECO:0007669"/>
    <property type="project" value="InterPro"/>
</dbReference>
<dbReference type="Proteomes" id="UP000264820">
    <property type="component" value="Unplaced"/>
</dbReference>
<dbReference type="InterPro" id="IPR006671">
    <property type="entry name" value="Cyclin_N"/>
</dbReference>
<dbReference type="GeneTree" id="ENSGT00940000154453"/>
<dbReference type="AlphaFoldDB" id="A0A3Q2YVR8"/>
<dbReference type="Ensembl" id="ENSHCOT00000025626.1">
    <property type="protein sequence ID" value="ENSHCOP00000023080.1"/>
    <property type="gene ID" value="ENSHCOG00000011386.1"/>
</dbReference>
<dbReference type="SUPFAM" id="SSF47954">
    <property type="entry name" value="Cyclin-like"/>
    <property type="match status" value="1"/>
</dbReference>
<evidence type="ECO:0000259" key="6">
    <source>
        <dbReference type="SMART" id="SM00385"/>
    </source>
</evidence>
<reference evidence="7" key="1">
    <citation type="submission" date="2025-08" db="UniProtKB">
        <authorList>
            <consortium name="Ensembl"/>
        </authorList>
    </citation>
    <scope>IDENTIFICATION</scope>
</reference>
<accession>A0A3Q2YVR8</accession>
<reference evidence="7" key="2">
    <citation type="submission" date="2025-09" db="UniProtKB">
        <authorList>
            <consortium name="Ensembl"/>
        </authorList>
    </citation>
    <scope>IDENTIFICATION</scope>
</reference>
<evidence type="ECO:0000313" key="7">
    <source>
        <dbReference type="Ensembl" id="ENSHCOP00000023080.1"/>
    </source>
</evidence>
<dbReference type="PIRSF" id="PIRSF028934">
    <property type="entry name" value="Cyclin_CG14939"/>
    <property type="match status" value="1"/>
</dbReference>
<evidence type="ECO:0000256" key="4">
    <source>
        <dbReference type="RuleBase" id="RU000383"/>
    </source>
</evidence>
<evidence type="ECO:0000256" key="2">
    <source>
        <dbReference type="ARBA" id="ARBA00023127"/>
    </source>
</evidence>
<dbReference type="Gene3D" id="1.10.472.10">
    <property type="entry name" value="Cyclin-like"/>
    <property type="match status" value="1"/>
</dbReference>
<keyword evidence="2 4" id="KW-0195">Cyclin</keyword>
<dbReference type="InterPro" id="IPR036915">
    <property type="entry name" value="Cyclin-like_sf"/>
</dbReference>
<evidence type="ECO:0000256" key="1">
    <source>
        <dbReference type="ARBA" id="ARBA00005463"/>
    </source>
</evidence>